<dbReference type="EMBL" id="BLPG01000001">
    <property type="protein sequence ID" value="GFJ90503.1"/>
    <property type="molecule type" value="Genomic_DNA"/>
</dbReference>
<evidence type="ECO:0000313" key="9">
    <source>
        <dbReference type="Proteomes" id="UP000482960"/>
    </source>
</evidence>
<dbReference type="InterPro" id="IPR000064">
    <property type="entry name" value="NLP_P60_dom"/>
</dbReference>
<feature type="coiled-coil region" evidence="5">
    <location>
        <begin position="152"/>
        <end position="183"/>
    </location>
</feature>
<proteinExistence type="inferred from homology"/>
<dbReference type="PROSITE" id="PS51935">
    <property type="entry name" value="NLPC_P60"/>
    <property type="match status" value="1"/>
</dbReference>
<dbReference type="Proteomes" id="UP000482960">
    <property type="component" value="Unassembled WGS sequence"/>
</dbReference>
<dbReference type="Pfam" id="PF00877">
    <property type="entry name" value="NLPC_P60"/>
    <property type="match status" value="1"/>
</dbReference>
<keyword evidence="6" id="KW-0732">Signal</keyword>
<reference evidence="8 9" key="2">
    <citation type="submission" date="2020-03" db="EMBL/GenBank/DDBJ databases">
        <authorList>
            <person name="Ichikawa N."/>
            <person name="Kimura A."/>
            <person name="Kitahashi Y."/>
            <person name="Uohara A."/>
        </authorList>
    </citation>
    <scope>NUCLEOTIDE SEQUENCE [LARGE SCALE GENOMIC DNA]</scope>
    <source>
        <strain evidence="8 9">NBRC 108638</strain>
    </source>
</reference>
<sequence>MAGYAARRSIITAFLACAAVLSSGTVVHAAPSPAEIEKQIDAAFEKLEPVLERHNATRIDLAAKRKQADALAKKIAPLQLQIDLAMTRVGEFAVERYKGGNFSAFNALLTSGTPTTFADQLELLDVFARRSQAEVQQVIDLKERYAKQKAPLDALVSQLTEAEADLAVKKKQLDGEIDKLEKARLAAYGSGGGVGELRPAACPYSYDGSAGTKAAKFACAQIGSDYVFGAEGPDAYDCSGLTMKSWQAAGVSLPHNAARQKGTVDPVSSRSNLKVGDLVFYYSDVHHVGIYVGGGYIVDASKPGVPVRMRTINAAPINGYGRPG</sequence>
<name>A0A6V8KZJ0_9ACTN</name>
<evidence type="ECO:0000256" key="3">
    <source>
        <dbReference type="ARBA" id="ARBA00022801"/>
    </source>
</evidence>
<gene>
    <name evidence="8" type="ORF">Prum_041450</name>
</gene>
<organism evidence="8 9">
    <name type="scientific">Phytohabitans rumicis</name>
    <dbReference type="NCBI Taxonomy" id="1076125"/>
    <lineage>
        <taxon>Bacteria</taxon>
        <taxon>Bacillati</taxon>
        <taxon>Actinomycetota</taxon>
        <taxon>Actinomycetes</taxon>
        <taxon>Micromonosporales</taxon>
        <taxon>Micromonosporaceae</taxon>
    </lineage>
</organism>
<feature type="chain" id="PRO_5028939294" description="NlpC/P60 domain-containing protein" evidence="6">
    <location>
        <begin position="30"/>
        <end position="324"/>
    </location>
</feature>
<feature type="domain" description="NlpC/P60" evidence="7">
    <location>
        <begin position="208"/>
        <end position="324"/>
    </location>
</feature>
<evidence type="ECO:0000256" key="6">
    <source>
        <dbReference type="SAM" id="SignalP"/>
    </source>
</evidence>
<dbReference type="AlphaFoldDB" id="A0A6V8KZJ0"/>
<keyword evidence="5" id="KW-0175">Coiled coil</keyword>
<dbReference type="PANTHER" id="PTHR47359">
    <property type="entry name" value="PEPTIDOGLYCAN DL-ENDOPEPTIDASE CWLO"/>
    <property type="match status" value="1"/>
</dbReference>
<protein>
    <recommendedName>
        <fullName evidence="7">NlpC/P60 domain-containing protein</fullName>
    </recommendedName>
</protein>
<dbReference type="Gene3D" id="6.10.250.3150">
    <property type="match status" value="1"/>
</dbReference>
<dbReference type="RefSeq" id="WP_173077826.1">
    <property type="nucleotide sequence ID" value="NZ_BAABJB010000003.1"/>
</dbReference>
<keyword evidence="9" id="KW-1185">Reference proteome</keyword>
<dbReference type="GO" id="GO:0006508">
    <property type="term" value="P:proteolysis"/>
    <property type="evidence" value="ECO:0007669"/>
    <property type="project" value="UniProtKB-KW"/>
</dbReference>
<dbReference type="InterPro" id="IPR051794">
    <property type="entry name" value="PG_Endopeptidase_C40"/>
</dbReference>
<comment type="caution">
    <text evidence="8">The sequence shown here is derived from an EMBL/GenBank/DDBJ whole genome shotgun (WGS) entry which is preliminary data.</text>
</comment>
<evidence type="ECO:0000256" key="5">
    <source>
        <dbReference type="SAM" id="Coils"/>
    </source>
</evidence>
<feature type="signal peptide" evidence="6">
    <location>
        <begin position="1"/>
        <end position="29"/>
    </location>
</feature>
<evidence type="ECO:0000259" key="7">
    <source>
        <dbReference type="PROSITE" id="PS51935"/>
    </source>
</evidence>
<evidence type="ECO:0000256" key="4">
    <source>
        <dbReference type="ARBA" id="ARBA00022807"/>
    </source>
</evidence>
<accession>A0A6V8KZJ0</accession>
<comment type="similarity">
    <text evidence="1">Belongs to the peptidase C40 family.</text>
</comment>
<dbReference type="GO" id="GO:0008234">
    <property type="term" value="F:cysteine-type peptidase activity"/>
    <property type="evidence" value="ECO:0007669"/>
    <property type="project" value="UniProtKB-KW"/>
</dbReference>
<dbReference type="SUPFAM" id="SSF54001">
    <property type="entry name" value="Cysteine proteinases"/>
    <property type="match status" value="1"/>
</dbReference>
<evidence type="ECO:0000256" key="1">
    <source>
        <dbReference type="ARBA" id="ARBA00007074"/>
    </source>
</evidence>
<keyword evidence="4" id="KW-0788">Thiol protease</keyword>
<keyword evidence="2" id="KW-0645">Protease</keyword>
<dbReference type="InterPro" id="IPR038765">
    <property type="entry name" value="Papain-like_cys_pep_sf"/>
</dbReference>
<dbReference type="PANTHER" id="PTHR47359:SF3">
    <property type="entry name" value="NLP_P60 DOMAIN-CONTAINING PROTEIN-RELATED"/>
    <property type="match status" value="1"/>
</dbReference>
<reference evidence="8 9" key="1">
    <citation type="submission" date="2020-03" db="EMBL/GenBank/DDBJ databases">
        <title>Whole genome shotgun sequence of Phytohabitans rumicis NBRC 108638.</title>
        <authorList>
            <person name="Komaki H."/>
            <person name="Tamura T."/>
        </authorList>
    </citation>
    <scope>NUCLEOTIDE SEQUENCE [LARGE SCALE GENOMIC DNA]</scope>
    <source>
        <strain evidence="8 9">NBRC 108638</strain>
    </source>
</reference>
<evidence type="ECO:0000256" key="2">
    <source>
        <dbReference type="ARBA" id="ARBA00022670"/>
    </source>
</evidence>
<evidence type="ECO:0000313" key="8">
    <source>
        <dbReference type="EMBL" id="GFJ90503.1"/>
    </source>
</evidence>
<keyword evidence="3" id="KW-0378">Hydrolase</keyword>
<dbReference type="Gene3D" id="3.90.1720.10">
    <property type="entry name" value="endopeptidase domain like (from Nostoc punctiforme)"/>
    <property type="match status" value="1"/>
</dbReference>